<evidence type="ECO:0000313" key="2">
    <source>
        <dbReference type="Proteomes" id="UP000218965"/>
    </source>
</evidence>
<reference evidence="2" key="1">
    <citation type="submission" date="2015-12" db="EMBL/GenBank/DDBJ databases">
        <authorList>
            <person name="Shamseldin A."/>
            <person name="Moawad H."/>
            <person name="Abd El-Rahim W.M."/>
            <person name="Sadowsky M.J."/>
        </authorList>
    </citation>
    <scope>NUCLEOTIDE SEQUENCE [LARGE SCALE GENOMIC DNA]</scope>
    <source>
        <strain evidence="2">JAM AC0309</strain>
    </source>
</reference>
<proteinExistence type="predicted"/>
<protein>
    <submittedName>
        <fullName evidence="1">Membrane-bound complement regulatory protein</fullName>
    </submittedName>
</protein>
<name>A0A0U4WVE6_9MICO</name>
<reference evidence="1 2" key="2">
    <citation type="submission" date="2016-01" db="EMBL/GenBank/DDBJ databases">
        <title>Microcella alkaliphila JAM AC0309 whole genome shotgun sequence.</title>
        <authorList>
            <person name="Kurata A."/>
            <person name="Hirose Y."/>
            <person name="Kishimoto N."/>
            <person name="Kobayashi T."/>
        </authorList>
    </citation>
    <scope>NUCLEOTIDE SEQUENCE [LARGE SCALE GENOMIC DNA]</scope>
    <source>
        <strain evidence="1 2">JAM AC0309</strain>
    </source>
</reference>
<evidence type="ECO:0000313" key="1">
    <source>
        <dbReference type="EMBL" id="BAU31802.1"/>
    </source>
</evidence>
<dbReference type="KEGG" id="malk:MalAC0309_0937"/>
<gene>
    <name evidence="1" type="ORF">MalAC0309_0937</name>
</gene>
<dbReference type="AlphaFoldDB" id="A0A0U4WVE6"/>
<dbReference type="EMBL" id="AP017315">
    <property type="protein sequence ID" value="BAU31802.1"/>
    <property type="molecule type" value="Genomic_DNA"/>
</dbReference>
<accession>A0A0U4WVE6</accession>
<dbReference type="Proteomes" id="UP000218965">
    <property type="component" value="Chromosome"/>
</dbReference>
<organism evidence="1 2">
    <name type="scientific">Microcella alkaliphila</name>
    <dbReference type="NCBI Taxonomy" id="279828"/>
    <lineage>
        <taxon>Bacteria</taxon>
        <taxon>Bacillati</taxon>
        <taxon>Actinomycetota</taxon>
        <taxon>Actinomycetes</taxon>
        <taxon>Micrococcales</taxon>
        <taxon>Microbacteriaceae</taxon>
        <taxon>Microcella</taxon>
    </lineage>
</organism>
<sequence length="90" mass="10204">MARLTHGALRHAFQMKEVGVREEFRSRVNPGRKWIGEQHGNCSRDELFVSRPSLLTEDCFTPFKNAAQVITGRSCNAKYTRGGGGHKEER</sequence>